<keyword evidence="1" id="KW-0732">Signal</keyword>
<reference evidence="3 4" key="1">
    <citation type="submission" date="2019-03" db="EMBL/GenBank/DDBJ databases">
        <title>Deep-cultivation of Planctomycetes and their phenomic and genomic characterization uncovers novel biology.</title>
        <authorList>
            <person name="Wiegand S."/>
            <person name="Jogler M."/>
            <person name="Boedeker C."/>
            <person name="Pinto D."/>
            <person name="Vollmers J."/>
            <person name="Rivas-Marin E."/>
            <person name="Kohn T."/>
            <person name="Peeters S.H."/>
            <person name="Heuer A."/>
            <person name="Rast P."/>
            <person name="Oberbeckmann S."/>
            <person name="Bunk B."/>
            <person name="Jeske O."/>
            <person name="Meyerdierks A."/>
            <person name="Storesund J.E."/>
            <person name="Kallscheuer N."/>
            <person name="Luecker S."/>
            <person name="Lage O.M."/>
            <person name="Pohl T."/>
            <person name="Merkel B.J."/>
            <person name="Hornburger P."/>
            <person name="Mueller R.-W."/>
            <person name="Bruemmer F."/>
            <person name="Labrenz M."/>
            <person name="Spormann A.M."/>
            <person name="Op den Camp H."/>
            <person name="Overmann J."/>
            <person name="Amann R."/>
            <person name="Jetten M.S.M."/>
            <person name="Mascher T."/>
            <person name="Medema M.H."/>
            <person name="Devos D.P."/>
            <person name="Kaster A.-K."/>
            <person name="Ovreas L."/>
            <person name="Rohde M."/>
            <person name="Galperin M.Y."/>
            <person name="Jogler C."/>
        </authorList>
    </citation>
    <scope>NUCLEOTIDE SEQUENCE [LARGE SCALE GENOMIC DNA]</scope>
    <source>
        <strain evidence="3 4">V144</strain>
    </source>
</reference>
<name>A0A517VU26_9PLAN</name>
<evidence type="ECO:0000313" key="4">
    <source>
        <dbReference type="Proteomes" id="UP000318704"/>
    </source>
</evidence>
<dbReference type="Pfam" id="PF16694">
    <property type="entry name" value="Cytochrome_P460"/>
    <property type="match status" value="1"/>
</dbReference>
<feature type="domain" description="Cytochrome P460" evidence="2">
    <location>
        <begin position="63"/>
        <end position="196"/>
    </location>
</feature>
<protein>
    <recommendedName>
        <fullName evidence="2">Cytochrome P460 domain-containing protein</fullName>
    </recommendedName>
</protein>
<accession>A0A517VU26</accession>
<dbReference type="CDD" id="cd20751">
    <property type="entry name" value="cyt_P460_Ne-like"/>
    <property type="match status" value="1"/>
</dbReference>
<feature type="signal peptide" evidence="1">
    <location>
        <begin position="1"/>
        <end position="30"/>
    </location>
</feature>
<dbReference type="Proteomes" id="UP000318704">
    <property type="component" value="Chromosome"/>
</dbReference>
<dbReference type="InterPro" id="IPR032033">
    <property type="entry name" value="Cytochrome_P460"/>
</dbReference>
<evidence type="ECO:0000256" key="1">
    <source>
        <dbReference type="SAM" id="SignalP"/>
    </source>
</evidence>
<evidence type="ECO:0000259" key="2">
    <source>
        <dbReference type="Pfam" id="PF16694"/>
    </source>
</evidence>
<dbReference type="PROSITE" id="PS51257">
    <property type="entry name" value="PROKAR_LIPOPROTEIN"/>
    <property type="match status" value="1"/>
</dbReference>
<evidence type="ECO:0000313" key="3">
    <source>
        <dbReference type="EMBL" id="QDT96505.1"/>
    </source>
</evidence>
<organism evidence="3 4">
    <name type="scientific">Gimesia aquarii</name>
    <dbReference type="NCBI Taxonomy" id="2527964"/>
    <lineage>
        <taxon>Bacteria</taxon>
        <taxon>Pseudomonadati</taxon>
        <taxon>Planctomycetota</taxon>
        <taxon>Planctomycetia</taxon>
        <taxon>Planctomycetales</taxon>
        <taxon>Planctomycetaceae</taxon>
        <taxon>Gimesia</taxon>
    </lineage>
</organism>
<sequence precursor="true">MKNLKQSGLGLVLVGATTLSLTLLSGCGTAVEPTTTAHAANQSTAPMMKKGAEYNDQGALIRPKDHREWVFIGAPVTPNDMNNGKAAFPEFHNVYIDPMSFAEYKKTGTFPNGTVILKELVSVGSKAMPSGNGYFQGNFVSLEAMVKDTKRFEEEPGGWAFFRFGEAPHYNPTGARMKTESCNSCHSGAEEGYVFTDTYPVLRAAKAKVEAK</sequence>
<dbReference type="AlphaFoldDB" id="A0A517VU26"/>
<dbReference type="InterPro" id="IPR038142">
    <property type="entry name" value="Cytochrome_P460_sp"/>
</dbReference>
<proteinExistence type="predicted"/>
<dbReference type="RefSeq" id="WP_144984753.1">
    <property type="nucleotide sequence ID" value="NZ_CP037920.1"/>
</dbReference>
<feature type="chain" id="PRO_5021941750" description="Cytochrome P460 domain-containing protein" evidence="1">
    <location>
        <begin position="31"/>
        <end position="212"/>
    </location>
</feature>
<dbReference type="EMBL" id="CP037920">
    <property type="protein sequence ID" value="QDT96505.1"/>
    <property type="molecule type" value="Genomic_DNA"/>
</dbReference>
<dbReference type="Gene3D" id="3.50.70.20">
    <property type="entry name" value="Cytochrome P460"/>
    <property type="match status" value="1"/>
</dbReference>
<gene>
    <name evidence="3" type="ORF">V144x_19620</name>
</gene>
<dbReference type="KEGG" id="gaw:V144x_19620"/>